<dbReference type="Gene3D" id="3.20.20.190">
    <property type="entry name" value="Phosphatidylinositol (PI) phosphodiesterase"/>
    <property type="match status" value="3"/>
</dbReference>
<dbReference type="PANTHER" id="PTHR43620">
    <property type="entry name" value="GLYCEROPHOSPHORYL DIESTER PHOSPHODIESTERASE"/>
    <property type="match status" value="1"/>
</dbReference>
<feature type="region of interest" description="Disordered" evidence="8">
    <location>
        <begin position="715"/>
        <end position="760"/>
    </location>
</feature>
<evidence type="ECO:0000256" key="4">
    <source>
        <dbReference type="ARBA" id="ARBA00022798"/>
    </source>
</evidence>
<accession>A0A2U1NMM0</accession>
<evidence type="ECO:0000259" key="10">
    <source>
        <dbReference type="PROSITE" id="PS51704"/>
    </source>
</evidence>
<evidence type="ECO:0000256" key="2">
    <source>
        <dbReference type="ARBA" id="ARBA00012247"/>
    </source>
</evidence>
<keyword evidence="5" id="KW-0378">Hydrolase</keyword>
<dbReference type="GO" id="GO:0006071">
    <property type="term" value="P:glycerol metabolic process"/>
    <property type="evidence" value="ECO:0007669"/>
    <property type="project" value="UniProtKB-KW"/>
</dbReference>
<evidence type="ECO:0000313" key="11">
    <source>
        <dbReference type="EMBL" id="PWA74763.1"/>
    </source>
</evidence>
<evidence type="ECO:0000256" key="9">
    <source>
        <dbReference type="SAM" id="Phobius"/>
    </source>
</evidence>
<dbReference type="FunFam" id="3.20.20.190:FF:000011">
    <property type="entry name" value="Glycerophosphodiester phosphodiesterase GDPDL3"/>
    <property type="match status" value="1"/>
</dbReference>
<dbReference type="AlphaFoldDB" id="A0A2U1NMM0"/>
<proteinExistence type="inferred from homology"/>
<feature type="domain" description="GP-PDE" evidence="10">
    <location>
        <begin position="122"/>
        <end position="362"/>
    </location>
</feature>
<keyword evidence="4" id="KW-0319">Glycerol metabolism</keyword>
<keyword evidence="9" id="KW-0812">Transmembrane</keyword>
<sequence>MKNTSVTIEGNQVILKPDTVSTMKSKYGQTFIYKDRIKNDLVTIHQGKPMKNASVTIEGKQVILRPDTNTSVTIEGKQVILRPDTMSTQTVVSLDVERQRNRLNVASAVADVRVAAEHGDRPLVIARGGFSGLFPDSSSIAYDFAKDMSVSNAIMWCDVQLTKDAAGICFPDLNLGNASIVDQVYKNRSKTYPVNGHDVFYSQHNLSMRNFVIATAKRGHVKYISSPEVDFLKSIVTRFRSRAIKLVFRFLEVYQTEPTTNQTYGSLLKNLTYIKTFASGVLVPKSYIWPVEDLYLQPSTSLVLDAHKEGLEVFTSDFMNDVPFAYNYSYDPVSEYLSFVDNGNFSVDGVLSDNPVTPSAAFAKVLIISSEGASGDFPGCTDLAYKKAVSDGADIIDCPVQMTSDGVPICLGSINLLDRTMVAYSEFSNLSSSFPELQSGNGIYTFSLTWSQIKSLGRKLFVTAFVALTVPFNNVYLQMTLYRNPKYEHDGKFMTLSHFLDFASNATSVSAVLINIKHAVYLAKDQGISVTDAVMDVLNSSSYNSNLAKKILIQSSEREVLKKFKARSSRHELVYEVNENIGGALHSTILEITEFANSVIISKESIYTKSNGYLYGQTDIVQKLQASKLHVYVQKMSNDFISIPWDFLTDPYVEINTYVMAARVDGVVTDYPATASRYRRNKCLSLPNDQVPNYALPAEPGRLFGSMTPELMPPAAAPSPVLNDSDLASPPIPPAVKRQHPSPPSGDESTAPPPASTSSQPPRIVVNIILTVVNVILSFIAMIVGLLSMYL</sequence>
<keyword evidence="6" id="KW-0325">Glycoprotein</keyword>
<feature type="transmembrane region" description="Helical" evidence="9">
    <location>
        <begin position="764"/>
        <end position="787"/>
    </location>
</feature>
<evidence type="ECO:0000256" key="8">
    <source>
        <dbReference type="SAM" id="MobiDB-lite"/>
    </source>
</evidence>
<dbReference type="Pfam" id="PF03009">
    <property type="entry name" value="GDPD"/>
    <property type="match status" value="1"/>
</dbReference>
<dbReference type="PROSITE" id="PS51704">
    <property type="entry name" value="GP_PDE"/>
    <property type="match status" value="2"/>
</dbReference>
<name>A0A2U1NMM0_ARTAN</name>
<dbReference type="EC" id="3.1.4.46" evidence="2"/>
<evidence type="ECO:0000313" key="12">
    <source>
        <dbReference type="Proteomes" id="UP000245207"/>
    </source>
</evidence>
<dbReference type="SUPFAM" id="SSF51695">
    <property type="entry name" value="PLC-like phosphodiesterases"/>
    <property type="match status" value="2"/>
</dbReference>
<keyword evidence="9" id="KW-1133">Transmembrane helix</keyword>
<dbReference type="GO" id="GO:0008889">
    <property type="term" value="F:glycerophosphodiester phosphodiesterase activity"/>
    <property type="evidence" value="ECO:0007669"/>
    <property type="project" value="UniProtKB-EC"/>
</dbReference>
<dbReference type="PANTHER" id="PTHR43620:SF7">
    <property type="entry name" value="GLYCEROPHOSPHODIESTER PHOSPHODIESTERASE GDPD5-RELATED"/>
    <property type="match status" value="1"/>
</dbReference>
<evidence type="ECO:0000256" key="1">
    <source>
        <dbReference type="ARBA" id="ARBA00007277"/>
    </source>
</evidence>
<keyword evidence="3" id="KW-0732">Signal</keyword>
<feature type="domain" description="GP-PDE" evidence="10">
    <location>
        <begin position="365"/>
        <end position="679"/>
    </location>
</feature>
<reference evidence="11 12" key="1">
    <citation type="journal article" date="2018" name="Mol. Plant">
        <title>The genome of Artemisia annua provides insight into the evolution of Asteraceae family and artemisinin biosynthesis.</title>
        <authorList>
            <person name="Shen Q."/>
            <person name="Zhang L."/>
            <person name="Liao Z."/>
            <person name="Wang S."/>
            <person name="Yan T."/>
            <person name="Shi P."/>
            <person name="Liu M."/>
            <person name="Fu X."/>
            <person name="Pan Q."/>
            <person name="Wang Y."/>
            <person name="Lv Z."/>
            <person name="Lu X."/>
            <person name="Zhang F."/>
            <person name="Jiang W."/>
            <person name="Ma Y."/>
            <person name="Chen M."/>
            <person name="Hao X."/>
            <person name="Li L."/>
            <person name="Tang Y."/>
            <person name="Lv G."/>
            <person name="Zhou Y."/>
            <person name="Sun X."/>
            <person name="Brodelius P.E."/>
            <person name="Rose J.K.C."/>
            <person name="Tang K."/>
        </authorList>
    </citation>
    <scope>NUCLEOTIDE SEQUENCE [LARGE SCALE GENOMIC DNA]</scope>
    <source>
        <strain evidence="12">cv. Huhao1</strain>
        <tissue evidence="11">Leaf</tissue>
    </source>
</reference>
<protein>
    <recommendedName>
        <fullName evidence="2">glycerophosphodiester phosphodiesterase</fullName>
        <ecNumber evidence="2">3.1.4.46</ecNumber>
    </recommendedName>
</protein>
<evidence type="ECO:0000256" key="6">
    <source>
        <dbReference type="ARBA" id="ARBA00023180"/>
    </source>
</evidence>
<dbReference type="GO" id="GO:0006629">
    <property type="term" value="P:lipid metabolic process"/>
    <property type="evidence" value="ECO:0007669"/>
    <property type="project" value="InterPro"/>
</dbReference>
<gene>
    <name evidence="11" type="ORF">CTI12_AA249190</name>
</gene>
<keyword evidence="9" id="KW-0472">Membrane</keyword>
<dbReference type="InterPro" id="IPR030395">
    <property type="entry name" value="GP_PDE_dom"/>
</dbReference>
<evidence type="ECO:0000256" key="5">
    <source>
        <dbReference type="ARBA" id="ARBA00022801"/>
    </source>
</evidence>
<keyword evidence="12" id="KW-1185">Reference proteome</keyword>
<evidence type="ECO:0000256" key="3">
    <source>
        <dbReference type="ARBA" id="ARBA00022729"/>
    </source>
</evidence>
<dbReference type="InterPro" id="IPR017946">
    <property type="entry name" value="PLC-like_Pdiesterase_TIM-brl"/>
</dbReference>
<comment type="caution">
    <text evidence="11">The sequence shown here is derived from an EMBL/GenBank/DDBJ whole genome shotgun (WGS) entry which is preliminary data.</text>
</comment>
<comment type="catalytic activity">
    <reaction evidence="7">
        <text>a sn-glycero-3-phosphodiester + H2O = an alcohol + sn-glycerol 3-phosphate + H(+)</text>
        <dbReference type="Rhea" id="RHEA:12969"/>
        <dbReference type="ChEBI" id="CHEBI:15377"/>
        <dbReference type="ChEBI" id="CHEBI:15378"/>
        <dbReference type="ChEBI" id="CHEBI:30879"/>
        <dbReference type="ChEBI" id="CHEBI:57597"/>
        <dbReference type="ChEBI" id="CHEBI:83408"/>
        <dbReference type="EC" id="3.1.4.46"/>
    </reaction>
</comment>
<evidence type="ECO:0000256" key="7">
    <source>
        <dbReference type="ARBA" id="ARBA00047512"/>
    </source>
</evidence>
<dbReference type="OrthoDB" id="1058301at2759"/>
<comment type="similarity">
    <text evidence="1">Belongs to the glycerophosphoryl diester phosphodiesterase family.</text>
</comment>
<dbReference type="STRING" id="35608.A0A2U1NMM0"/>
<dbReference type="Proteomes" id="UP000245207">
    <property type="component" value="Unassembled WGS sequence"/>
</dbReference>
<organism evidence="11 12">
    <name type="scientific">Artemisia annua</name>
    <name type="common">Sweet wormwood</name>
    <dbReference type="NCBI Taxonomy" id="35608"/>
    <lineage>
        <taxon>Eukaryota</taxon>
        <taxon>Viridiplantae</taxon>
        <taxon>Streptophyta</taxon>
        <taxon>Embryophyta</taxon>
        <taxon>Tracheophyta</taxon>
        <taxon>Spermatophyta</taxon>
        <taxon>Magnoliopsida</taxon>
        <taxon>eudicotyledons</taxon>
        <taxon>Gunneridae</taxon>
        <taxon>Pentapetalae</taxon>
        <taxon>asterids</taxon>
        <taxon>campanulids</taxon>
        <taxon>Asterales</taxon>
        <taxon>Asteraceae</taxon>
        <taxon>Asteroideae</taxon>
        <taxon>Anthemideae</taxon>
        <taxon>Artemisiinae</taxon>
        <taxon>Artemisia</taxon>
    </lineage>
</organism>
<dbReference type="EMBL" id="PKPP01002516">
    <property type="protein sequence ID" value="PWA74763.1"/>
    <property type="molecule type" value="Genomic_DNA"/>
</dbReference>